<feature type="compositionally biased region" description="Basic and acidic residues" evidence="1">
    <location>
        <begin position="21"/>
        <end position="30"/>
    </location>
</feature>
<proteinExistence type="predicted"/>
<evidence type="ECO:0000256" key="1">
    <source>
        <dbReference type="SAM" id="MobiDB-lite"/>
    </source>
</evidence>
<evidence type="ECO:0008006" key="4">
    <source>
        <dbReference type="Google" id="ProtNLM"/>
    </source>
</evidence>
<keyword evidence="3" id="KW-1185">Reference proteome</keyword>
<sequence length="85" mass="9896">MTRREIKGGKKQRQRNSTSTSRDEKCDEKQRIADKLHKPVNTVIILDARAAQAIKLSYIPSGCAEESYLERLQIRIVYFPYLKDK</sequence>
<name>A0A0V1LEZ9_9BILA</name>
<dbReference type="EMBL" id="JYDW01000063">
    <property type="protein sequence ID" value="KRZ58116.1"/>
    <property type="molecule type" value="Genomic_DNA"/>
</dbReference>
<dbReference type="AlphaFoldDB" id="A0A0V1LEZ9"/>
<reference evidence="2 3" key="1">
    <citation type="submission" date="2015-05" db="EMBL/GenBank/DDBJ databases">
        <title>Evolution of Trichinella species and genotypes.</title>
        <authorList>
            <person name="Korhonen P.K."/>
            <person name="Edoardo P."/>
            <person name="Giuseppe L.R."/>
            <person name="Gasser R.B."/>
        </authorList>
    </citation>
    <scope>NUCLEOTIDE SEQUENCE [LARGE SCALE GENOMIC DNA]</scope>
    <source>
        <strain evidence="2">ISS10</strain>
    </source>
</reference>
<dbReference type="OrthoDB" id="10280919at2759"/>
<accession>A0A0V1LEZ9</accession>
<evidence type="ECO:0000313" key="3">
    <source>
        <dbReference type="Proteomes" id="UP000054721"/>
    </source>
</evidence>
<organism evidence="2 3">
    <name type="scientific">Trichinella nativa</name>
    <dbReference type="NCBI Taxonomy" id="6335"/>
    <lineage>
        <taxon>Eukaryota</taxon>
        <taxon>Metazoa</taxon>
        <taxon>Ecdysozoa</taxon>
        <taxon>Nematoda</taxon>
        <taxon>Enoplea</taxon>
        <taxon>Dorylaimia</taxon>
        <taxon>Trichinellida</taxon>
        <taxon>Trichinellidae</taxon>
        <taxon>Trichinella</taxon>
    </lineage>
</organism>
<protein>
    <recommendedName>
        <fullName evidence="4">Rhodanese domain-containing protein</fullName>
    </recommendedName>
</protein>
<feature type="region of interest" description="Disordered" evidence="1">
    <location>
        <begin position="1"/>
        <end position="30"/>
    </location>
</feature>
<dbReference type="Proteomes" id="UP000054721">
    <property type="component" value="Unassembled WGS sequence"/>
</dbReference>
<gene>
    <name evidence="2" type="ORF">T02_15030</name>
</gene>
<evidence type="ECO:0000313" key="2">
    <source>
        <dbReference type="EMBL" id="KRZ58116.1"/>
    </source>
</evidence>
<comment type="caution">
    <text evidence="2">The sequence shown here is derived from an EMBL/GenBank/DDBJ whole genome shotgun (WGS) entry which is preliminary data.</text>
</comment>